<proteinExistence type="inferred from homology"/>
<comment type="caution">
    <text evidence="7">The sequence shown here is derived from an EMBL/GenBank/DDBJ whole genome shotgun (WGS) entry which is preliminary data.</text>
</comment>
<dbReference type="GO" id="GO:0030170">
    <property type="term" value="F:pyridoxal phosphate binding"/>
    <property type="evidence" value="ECO:0007669"/>
    <property type="project" value="InterPro"/>
</dbReference>
<dbReference type="Proteomes" id="UP000194903">
    <property type="component" value="Unassembled WGS sequence"/>
</dbReference>
<dbReference type="CDD" id="cd00614">
    <property type="entry name" value="CGS_like"/>
    <property type="match status" value="1"/>
</dbReference>
<keyword evidence="8" id="KW-1185">Reference proteome</keyword>
<organism evidence="7 8">
    <name type="scientific">Butyricicoccus porcorum</name>
    <dbReference type="NCBI Taxonomy" id="1945634"/>
    <lineage>
        <taxon>Bacteria</taxon>
        <taxon>Bacillati</taxon>
        <taxon>Bacillota</taxon>
        <taxon>Clostridia</taxon>
        <taxon>Eubacteriales</taxon>
        <taxon>Butyricicoccaceae</taxon>
        <taxon>Butyricicoccus</taxon>
    </lineage>
</organism>
<dbReference type="InterPro" id="IPR015421">
    <property type="entry name" value="PyrdxlP-dep_Trfase_major"/>
</dbReference>
<protein>
    <submittedName>
        <fullName evidence="7">O-acetylhomoserine aminocarboxypropyltransferase</fullName>
    </submittedName>
</protein>
<evidence type="ECO:0000313" key="8">
    <source>
        <dbReference type="Proteomes" id="UP000194903"/>
    </source>
</evidence>
<keyword evidence="4 5" id="KW-0663">Pyridoxal phosphate</keyword>
<gene>
    <name evidence="7" type="ORF">CBW42_12725</name>
</gene>
<name>A0A252F1D5_9FIRM</name>
<evidence type="ECO:0000313" key="7">
    <source>
        <dbReference type="EMBL" id="OUM19522.1"/>
    </source>
</evidence>
<evidence type="ECO:0000256" key="2">
    <source>
        <dbReference type="ARBA" id="ARBA00009077"/>
    </source>
</evidence>
<evidence type="ECO:0000256" key="4">
    <source>
        <dbReference type="ARBA" id="ARBA00022898"/>
    </source>
</evidence>
<keyword evidence="3 7" id="KW-0808">Transferase</keyword>
<dbReference type="InterPro" id="IPR000277">
    <property type="entry name" value="Cys/Met-Metab_PyrdxlP-dep_enz"/>
</dbReference>
<evidence type="ECO:0000256" key="3">
    <source>
        <dbReference type="ARBA" id="ARBA00022679"/>
    </source>
</evidence>
<dbReference type="Pfam" id="PF01053">
    <property type="entry name" value="Cys_Met_Meta_PP"/>
    <property type="match status" value="1"/>
</dbReference>
<dbReference type="PANTHER" id="PTHR43797:SF3">
    <property type="entry name" value="O-ACETYLHOMOSERINE SULFHYDRYLASE"/>
    <property type="match status" value="1"/>
</dbReference>
<feature type="modified residue" description="N6-(pyridoxal phosphate)lysine" evidence="5">
    <location>
        <position position="204"/>
    </location>
</feature>
<dbReference type="Gene3D" id="3.40.640.10">
    <property type="entry name" value="Type I PLP-dependent aspartate aminotransferase-like (Major domain)"/>
    <property type="match status" value="1"/>
</dbReference>
<evidence type="ECO:0000256" key="1">
    <source>
        <dbReference type="ARBA" id="ARBA00001933"/>
    </source>
</evidence>
<dbReference type="PIRSF" id="PIRSF001434">
    <property type="entry name" value="CGS"/>
    <property type="match status" value="1"/>
</dbReference>
<accession>A0A252F1D5</accession>
<dbReference type="GO" id="GO:0019346">
    <property type="term" value="P:transsulfuration"/>
    <property type="evidence" value="ECO:0007669"/>
    <property type="project" value="InterPro"/>
</dbReference>
<evidence type="ECO:0000256" key="6">
    <source>
        <dbReference type="RuleBase" id="RU362118"/>
    </source>
</evidence>
<dbReference type="EMBL" id="NHOC01000016">
    <property type="protein sequence ID" value="OUM19522.1"/>
    <property type="molecule type" value="Genomic_DNA"/>
</dbReference>
<dbReference type="OrthoDB" id="9780685at2"/>
<comment type="similarity">
    <text evidence="2 6">Belongs to the trans-sulfuration enzymes family.</text>
</comment>
<dbReference type="InterPro" id="IPR015424">
    <property type="entry name" value="PyrdxlP-dep_Trfase"/>
</dbReference>
<comment type="cofactor">
    <cofactor evidence="1 6">
        <name>pyridoxal 5'-phosphate</name>
        <dbReference type="ChEBI" id="CHEBI:597326"/>
    </cofactor>
</comment>
<sequence>MRPETACIHAGYEPGNGGARALPVYQSTTFTFDSTEHVGALFDLTAGDAFYTRLGNPTVDAVEKKIAALEGGVGALCTSSGQAASMLSILNIAQAGDHILCSSAIYGGTFNLFGVTLKKLGIEVTFIDEDASLEELQALVQPNTKAVFGETIANPALTVLDIEKMAQLAHSNGIPLIVDNTFATPILCRPFDFGADIIVHSTTKYMDGHAVQMGGVIVDSGKFDWGASGKFPGLTEPDASYHGLRYTEAFGEAAYITKARVQLMRDMGTCQTPMGAFLLDLGLQTLPLRIRQHSKNALTVAEYLEQQPDVEFINYPGLASDKYHALAEKYLPEGTAGVISFSIKGGRDRAAKFIDSLKLVSLEVHVADIHSCILHPATATHRQLTDEQLVACGITPGLVRLSVGLENVEDILDDIKQAFAAIAE</sequence>
<dbReference type="FunFam" id="3.40.640.10:FF:000035">
    <property type="entry name" value="O-succinylhomoserine sulfhydrylase"/>
    <property type="match status" value="1"/>
</dbReference>
<dbReference type="GO" id="GO:0003961">
    <property type="term" value="F:O-acetylhomoserine aminocarboxypropyltransferase activity"/>
    <property type="evidence" value="ECO:0007669"/>
    <property type="project" value="TreeGrafter"/>
</dbReference>
<evidence type="ECO:0000256" key="5">
    <source>
        <dbReference type="PIRSR" id="PIRSR001434-2"/>
    </source>
</evidence>
<dbReference type="InterPro" id="IPR015422">
    <property type="entry name" value="PyrdxlP-dep_Trfase_small"/>
</dbReference>
<dbReference type="GO" id="GO:0071269">
    <property type="term" value="P:L-homocysteine biosynthetic process"/>
    <property type="evidence" value="ECO:0007669"/>
    <property type="project" value="TreeGrafter"/>
</dbReference>
<dbReference type="RefSeq" id="WP_087022238.1">
    <property type="nucleotide sequence ID" value="NZ_CP178353.1"/>
</dbReference>
<dbReference type="SUPFAM" id="SSF53383">
    <property type="entry name" value="PLP-dependent transferases"/>
    <property type="match status" value="1"/>
</dbReference>
<dbReference type="GO" id="GO:0004124">
    <property type="term" value="F:cysteine synthase activity"/>
    <property type="evidence" value="ECO:0007669"/>
    <property type="project" value="TreeGrafter"/>
</dbReference>
<dbReference type="Gene3D" id="3.90.1150.10">
    <property type="entry name" value="Aspartate Aminotransferase, domain 1"/>
    <property type="match status" value="1"/>
</dbReference>
<reference evidence="7 8" key="1">
    <citation type="submission" date="2017-05" db="EMBL/GenBank/DDBJ databases">
        <title>Butyricicoccus porcorum sp. nov. a butyrate-producing bacterium from the swine intestinal tract.</title>
        <authorList>
            <person name="Trachsel J."/>
            <person name="Humphrey S."/>
            <person name="Allen H.K."/>
        </authorList>
    </citation>
    <scope>NUCLEOTIDE SEQUENCE [LARGE SCALE GENOMIC DNA]</scope>
    <source>
        <strain evidence="7">BB10</strain>
    </source>
</reference>
<dbReference type="PANTHER" id="PTHR43797">
    <property type="entry name" value="HOMOCYSTEINE/CYSTEINE SYNTHASE"/>
    <property type="match status" value="1"/>
</dbReference>
<dbReference type="InterPro" id="IPR006235">
    <property type="entry name" value="OAc-hSer/O-AcSer_sulfhydrylase"/>
</dbReference>
<dbReference type="GO" id="GO:0005737">
    <property type="term" value="C:cytoplasm"/>
    <property type="evidence" value="ECO:0007669"/>
    <property type="project" value="TreeGrafter"/>
</dbReference>
<dbReference type="NCBIfam" id="TIGR01326">
    <property type="entry name" value="OAH_OAS_sulfhy"/>
    <property type="match status" value="1"/>
</dbReference>
<dbReference type="GO" id="GO:0006535">
    <property type="term" value="P:cysteine biosynthetic process from serine"/>
    <property type="evidence" value="ECO:0007669"/>
    <property type="project" value="TreeGrafter"/>
</dbReference>
<dbReference type="AlphaFoldDB" id="A0A252F1D5"/>